<accession>A0A2H0W550</accession>
<comment type="caution">
    <text evidence="1">The sequence shown here is derived from an EMBL/GenBank/DDBJ whole genome shotgun (WGS) entry which is preliminary data.</text>
</comment>
<evidence type="ECO:0000313" key="2">
    <source>
        <dbReference type="Proteomes" id="UP000229056"/>
    </source>
</evidence>
<name>A0A2H0W550_9BACT</name>
<reference evidence="2" key="1">
    <citation type="submission" date="2017-09" db="EMBL/GenBank/DDBJ databases">
        <title>Depth-based differentiation of microbial function through sediment-hosted aquifers and enrichment of novel symbionts in the deep terrestrial subsurface.</title>
        <authorList>
            <person name="Probst A.J."/>
            <person name="Ladd B."/>
            <person name="Jarett J.K."/>
            <person name="Geller-Mcgrath D.E."/>
            <person name="Sieber C.M.K."/>
            <person name="Emerson J.B."/>
            <person name="Anantharaman K."/>
            <person name="Thomas B.C."/>
            <person name="Malmstrom R."/>
            <person name="Stieglmeier M."/>
            <person name="Klingl A."/>
            <person name="Woyke T."/>
            <person name="Ryan C.M."/>
            <person name="Banfield J.F."/>
        </authorList>
    </citation>
    <scope>NUCLEOTIDE SEQUENCE [LARGE SCALE GENOMIC DNA]</scope>
</reference>
<dbReference type="InterPro" id="IPR011009">
    <property type="entry name" value="Kinase-like_dom_sf"/>
</dbReference>
<protein>
    <recommendedName>
        <fullName evidence="3">Protein kinase domain-containing protein</fullName>
    </recommendedName>
</protein>
<dbReference type="SUPFAM" id="SSF56112">
    <property type="entry name" value="Protein kinase-like (PK-like)"/>
    <property type="match status" value="1"/>
</dbReference>
<dbReference type="EMBL" id="PEZY01000004">
    <property type="protein sequence ID" value="PIS06434.1"/>
    <property type="molecule type" value="Genomic_DNA"/>
</dbReference>
<evidence type="ECO:0000313" key="1">
    <source>
        <dbReference type="EMBL" id="PIS06434.1"/>
    </source>
</evidence>
<gene>
    <name evidence="1" type="ORF">COT80_00635</name>
</gene>
<organism evidence="1 2">
    <name type="scientific">Candidatus Buchananbacteria bacterium CG10_big_fil_rev_8_21_14_0_10_33_19</name>
    <dbReference type="NCBI Taxonomy" id="1974525"/>
    <lineage>
        <taxon>Bacteria</taxon>
        <taxon>Candidatus Buchananiibacteriota</taxon>
    </lineage>
</organism>
<dbReference type="AlphaFoldDB" id="A0A2H0W550"/>
<proteinExistence type="predicted"/>
<dbReference type="Proteomes" id="UP000229056">
    <property type="component" value="Unassembled WGS sequence"/>
</dbReference>
<sequence length="231" mass="26762">MKLPRVLSFDSSRVSLVEKNGQCVIVKKSLQREYTQMIEAQRHLCLNPIVIDGLTLRVVPVTNWDNKRELLTTIYCGGSNLEEYLRGCSSIDRVRLLSTLKHLLLAMKGTGFLWGDFAPRNIIIDWFNSIMWLCDFERKIVLRECPVSDVGFTRYIRNYSFEEFSSLLLIEDQNILFDGLFTEEFGKVAIENISSKRKKEILRRLFGNNDFYNLGQLCEVEDLMAFVATPL</sequence>
<evidence type="ECO:0008006" key="3">
    <source>
        <dbReference type="Google" id="ProtNLM"/>
    </source>
</evidence>